<dbReference type="Proteomes" id="UP000053820">
    <property type="component" value="Unassembled WGS sequence"/>
</dbReference>
<organism evidence="2 4">
    <name type="scientific">Hydnomerulius pinastri MD-312</name>
    <dbReference type="NCBI Taxonomy" id="994086"/>
    <lineage>
        <taxon>Eukaryota</taxon>
        <taxon>Fungi</taxon>
        <taxon>Dikarya</taxon>
        <taxon>Basidiomycota</taxon>
        <taxon>Agaricomycotina</taxon>
        <taxon>Agaricomycetes</taxon>
        <taxon>Agaricomycetidae</taxon>
        <taxon>Boletales</taxon>
        <taxon>Boletales incertae sedis</taxon>
        <taxon>Leucogyrophana</taxon>
    </lineage>
</organism>
<evidence type="ECO:0000313" key="3">
    <source>
        <dbReference type="EMBL" id="KIJ60497.1"/>
    </source>
</evidence>
<feature type="region of interest" description="Disordered" evidence="1">
    <location>
        <begin position="1"/>
        <end position="31"/>
    </location>
</feature>
<keyword evidence="4" id="KW-1185">Reference proteome</keyword>
<sequence>MRRVPKFKSAQSPDQHLQVHPGCPQQARGTKYGAECNAGDIKDVAALVVIARKRRRRRIIRLQTDQRPLTTKSYYVE</sequence>
<proteinExistence type="predicted"/>
<protein>
    <submittedName>
        <fullName evidence="2">Uncharacterized protein</fullName>
    </submittedName>
</protein>
<dbReference type="EMBL" id="KN839933">
    <property type="protein sequence ID" value="KIJ58502.1"/>
    <property type="molecule type" value="Genomic_DNA"/>
</dbReference>
<dbReference type="EMBL" id="KN839871">
    <property type="protein sequence ID" value="KIJ60497.1"/>
    <property type="molecule type" value="Genomic_DNA"/>
</dbReference>
<evidence type="ECO:0000313" key="4">
    <source>
        <dbReference type="Proteomes" id="UP000053820"/>
    </source>
</evidence>
<dbReference type="HOGENOM" id="CLU_2638371_0_0_1"/>
<gene>
    <name evidence="3" type="ORF">HYDPIDRAFT_116985</name>
    <name evidence="2" type="ORF">HYDPIDRAFT_119474</name>
</gene>
<dbReference type="AlphaFoldDB" id="A0A0C9W7M8"/>
<accession>A0A0C9W7M8</accession>
<evidence type="ECO:0000256" key="1">
    <source>
        <dbReference type="SAM" id="MobiDB-lite"/>
    </source>
</evidence>
<evidence type="ECO:0000313" key="2">
    <source>
        <dbReference type="EMBL" id="KIJ58502.1"/>
    </source>
</evidence>
<name>A0A0C9W7M8_9AGAM</name>
<reference evidence="2 4" key="1">
    <citation type="submission" date="2014-04" db="EMBL/GenBank/DDBJ databases">
        <title>Evolutionary Origins and Diversification of the Mycorrhizal Mutualists.</title>
        <authorList>
            <consortium name="DOE Joint Genome Institute"/>
            <consortium name="Mycorrhizal Genomics Consortium"/>
            <person name="Kohler A."/>
            <person name="Kuo A."/>
            <person name="Nagy L.G."/>
            <person name="Floudas D."/>
            <person name="Copeland A."/>
            <person name="Barry K.W."/>
            <person name="Cichocki N."/>
            <person name="Veneault-Fourrey C."/>
            <person name="LaButti K."/>
            <person name="Lindquist E.A."/>
            <person name="Lipzen A."/>
            <person name="Lundell T."/>
            <person name="Morin E."/>
            <person name="Murat C."/>
            <person name="Riley R."/>
            <person name="Ohm R."/>
            <person name="Sun H."/>
            <person name="Tunlid A."/>
            <person name="Henrissat B."/>
            <person name="Grigoriev I.V."/>
            <person name="Hibbett D.S."/>
            <person name="Martin F."/>
        </authorList>
    </citation>
    <scope>NUCLEOTIDE SEQUENCE [LARGE SCALE GENOMIC DNA]</scope>
    <source>
        <strain evidence="2 4">MD-312</strain>
    </source>
</reference>